<keyword evidence="2" id="KW-1185">Reference proteome</keyword>
<evidence type="ECO:0000313" key="1">
    <source>
        <dbReference type="EMBL" id="KAJ1521801.1"/>
    </source>
</evidence>
<comment type="caution">
    <text evidence="1">The sequence shown here is derived from an EMBL/GenBank/DDBJ whole genome shotgun (WGS) entry which is preliminary data.</text>
</comment>
<gene>
    <name evidence="1" type="ORF">ONE63_003436</name>
</gene>
<accession>A0AAV7X810</accession>
<proteinExistence type="predicted"/>
<dbReference type="AlphaFoldDB" id="A0AAV7X810"/>
<sequence length="187" mass="21626">MMRALMLRRTTDAYVTLFRYLNTLMPNFKPRAIKSDFEEAQMNAWRIVYHRAKVEGCLWHYAVAVFNKAKQLGLSELIRTEPEVASIVRSLSALPLLPAEGIEDGLIELGWEARDKGWMLELRPLFQYMETEWIPKAQILSVKGSDNRTNNISESANRSFNRVVRISRPNSYQVIREYSTAVHTCSN</sequence>
<evidence type="ECO:0000313" key="2">
    <source>
        <dbReference type="Proteomes" id="UP001075354"/>
    </source>
</evidence>
<name>A0AAV7X810_9NEOP</name>
<reference evidence="1" key="1">
    <citation type="submission" date="2022-12" db="EMBL/GenBank/DDBJ databases">
        <title>Chromosome-level genome assembly of the bean flower thrips Megalurothrips usitatus.</title>
        <authorList>
            <person name="Ma L."/>
            <person name="Liu Q."/>
            <person name="Li H."/>
            <person name="Cai W."/>
        </authorList>
    </citation>
    <scope>NUCLEOTIDE SEQUENCE</scope>
    <source>
        <strain evidence="1">Cailab_2022a</strain>
    </source>
</reference>
<dbReference type="EMBL" id="JAPTSV010000013">
    <property type="protein sequence ID" value="KAJ1521801.1"/>
    <property type="molecule type" value="Genomic_DNA"/>
</dbReference>
<organism evidence="1 2">
    <name type="scientific">Megalurothrips usitatus</name>
    <name type="common">bean blossom thrips</name>
    <dbReference type="NCBI Taxonomy" id="439358"/>
    <lineage>
        <taxon>Eukaryota</taxon>
        <taxon>Metazoa</taxon>
        <taxon>Ecdysozoa</taxon>
        <taxon>Arthropoda</taxon>
        <taxon>Hexapoda</taxon>
        <taxon>Insecta</taxon>
        <taxon>Pterygota</taxon>
        <taxon>Neoptera</taxon>
        <taxon>Paraneoptera</taxon>
        <taxon>Thysanoptera</taxon>
        <taxon>Terebrantia</taxon>
        <taxon>Thripoidea</taxon>
        <taxon>Thripidae</taxon>
        <taxon>Megalurothrips</taxon>
    </lineage>
</organism>
<evidence type="ECO:0008006" key="3">
    <source>
        <dbReference type="Google" id="ProtNLM"/>
    </source>
</evidence>
<dbReference type="Proteomes" id="UP001075354">
    <property type="component" value="Chromosome 13"/>
</dbReference>
<protein>
    <recommendedName>
        <fullName evidence="3">Transposase</fullName>
    </recommendedName>
</protein>